<dbReference type="InParanoid" id="A0A1V8TGW4"/>
<dbReference type="AlphaFoldDB" id="A0A1V8TGW4"/>
<name>A0A1V8TGW4_9PEZI</name>
<feature type="compositionally biased region" description="Polar residues" evidence="1">
    <location>
        <begin position="81"/>
        <end position="90"/>
    </location>
</feature>
<dbReference type="Gene3D" id="3.30.710.10">
    <property type="entry name" value="Potassium Channel Kv1.1, Chain A"/>
    <property type="match status" value="1"/>
</dbReference>
<accession>A0A1V8TGW4</accession>
<feature type="compositionally biased region" description="Polar residues" evidence="1">
    <location>
        <begin position="329"/>
        <end position="348"/>
    </location>
</feature>
<gene>
    <name evidence="2" type="ORF">B0A48_03759</name>
</gene>
<dbReference type="OrthoDB" id="5329403at2759"/>
<keyword evidence="3" id="KW-1185">Reference proteome</keyword>
<feature type="compositionally biased region" description="Polar residues" evidence="1">
    <location>
        <begin position="294"/>
        <end position="319"/>
    </location>
</feature>
<evidence type="ECO:0000313" key="3">
    <source>
        <dbReference type="Proteomes" id="UP000192596"/>
    </source>
</evidence>
<organism evidence="2 3">
    <name type="scientific">Cryoendolithus antarcticus</name>
    <dbReference type="NCBI Taxonomy" id="1507870"/>
    <lineage>
        <taxon>Eukaryota</taxon>
        <taxon>Fungi</taxon>
        <taxon>Dikarya</taxon>
        <taxon>Ascomycota</taxon>
        <taxon>Pezizomycotina</taxon>
        <taxon>Dothideomycetes</taxon>
        <taxon>Dothideomycetidae</taxon>
        <taxon>Cladosporiales</taxon>
        <taxon>Cladosporiaceae</taxon>
        <taxon>Cryoendolithus</taxon>
    </lineage>
</organism>
<feature type="compositionally biased region" description="Polar residues" evidence="1">
    <location>
        <begin position="219"/>
        <end position="232"/>
    </location>
</feature>
<protein>
    <recommendedName>
        <fullName evidence="4">BTB domain-containing protein</fullName>
    </recommendedName>
</protein>
<reference evidence="3" key="1">
    <citation type="submission" date="2017-03" db="EMBL/GenBank/DDBJ databases">
        <title>Genomes of endolithic fungi from Antarctica.</title>
        <authorList>
            <person name="Coleine C."/>
            <person name="Masonjones S."/>
            <person name="Stajich J.E."/>
        </authorList>
    </citation>
    <scope>NUCLEOTIDE SEQUENCE [LARGE SCALE GENOMIC DNA]</scope>
    <source>
        <strain evidence="3">CCFEE 5527</strain>
    </source>
</reference>
<feature type="region of interest" description="Disordered" evidence="1">
    <location>
        <begin position="609"/>
        <end position="637"/>
    </location>
</feature>
<dbReference type="EMBL" id="NAJO01000008">
    <property type="protein sequence ID" value="OQO10462.1"/>
    <property type="molecule type" value="Genomic_DNA"/>
</dbReference>
<feature type="compositionally biased region" description="Low complexity" evidence="1">
    <location>
        <begin position="203"/>
        <end position="218"/>
    </location>
</feature>
<feature type="compositionally biased region" description="Polar residues" evidence="1">
    <location>
        <begin position="241"/>
        <end position="267"/>
    </location>
</feature>
<evidence type="ECO:0000256" key="1">
    <source>
        <dbReference type="SAM" id="MobiDB-lite"/>
    </source>
</evidence>
<feature type="region of interest" description="Disordered" evidence="1">
    <location>
        <begin position="1"/>
        <end position="367"/>
    </location>
</feature>
<evidence type="ECO:0000313" key="2">
    <source>
        <dbReference type="EMBL" id="OQO10462.1"/>
    </source>
</evidence>
<sequence>MTPNNAASAAPDAMHARKPSQQAPRRVAIPLPLSRPRGPKPAPKSKPTTPQGTEVSYQEAKAGEEVNEPAGSLEDKKSATPVETPTTTKESTSRAEVPATPDSTHKPQTNGSSTHESHDELTVPSTPPQVTPGAGPLRSSPSTRKPTALRTELPPEFVPSAGAHTPHSATSSSRLNRHSQVFIPQSHFTRPSTASIVFGGVDSTTSSPAPPQSAGSEATNPSLQADAHTSQPPVYPAPSHTLESSESYSNSYPAHHQPQSFQHQEQSAVPRHLPPGLHAYANNFRYPQRDSAASGGSNIPNGHASHSQTASPTSATAKGSSGAYELRASTESNANGTTSANFESSSHYASHAPYPQTNMYRGMPAQAQPYPDYSLDIDNAQQLRDHITSQYGNPALSDCHLQIVQDIDGSRSYLDAHKLILARSPTLLQLILDSNDPAAAHLKTQVSISLPGTYVTLNALNECIKYVYGGPLLQFDWHIRQSQNHNLPPLSPDARMQHILRYIATSAWLQLHVPAVRGVEIATTIFTWETLPTCLVFALEGGLSPVWDAEVEGTEATTTYPTTSSTPTHEPYATELLRHVVNFTVSSIPPFLILDASAPSISSISDLPSPSTVSALDPTPAQASKHKSNRSSDPRLSKIRFGELPLEPSQGQGRVTTVISSILLSLPFQLLRAMFDHPHLVERLGGDGVRKLANSIVKERDSRRANALGATDHSHDSVELQWEESVKKRSGGAGVRIVRRRTNEGATAVTANGDSAT</sequence>
<proteinExistence type="predicted"/>
<dbReference type="InterPro" id="IPR011333">
    <property type="entry name" value="SKP1/BTB/POZ_sf"/>
</dbReference>
<evidence type="ECO:0008006" key="4">
    <source>
        <dbReference type="Google" id="ProtNLM"/>
    </source>
</evidence>
<dbReference type="STRING" id="1507870.A0A1V8TGW4"/>
<feature type="compositionally biased region" description="Polar residues" evidence="1">
    <location>
        <begin position="167"/>
        <end position="195"/>
    </location>
</feature>
<dbReference type="Proteomes" id="UP000192596">
    <property type="component" value="Unassembled WGS sequence"/>
</dbReference>
<comment type="caution">
    <text evidence="2">The sequence shown here is derived from an EMBL/GenBank/DDBJ whole genome shotgun (WGS) entry which is preliminary data.</text>
</comment>